<accession>A0A067Q798</accession>
<dbReference type="EMBL" id="KL197716">
    <property type="protein sequence ID" value="KDQ59367.1"/>
    <property type="molecule type" value="Genomic_DNA"/>
</dbReference>
<sequence>QEPKVSLFPPLFLQRRIWVLDQMRKYHVTSILDIGCSEGSLLACLARPAPWLPPPVPLPPTDPAESTQCPTSQFLAPSQDPLDLYPSFIAGLDISPGDLQYAIEDTSP</sequence>
<dbReference type="InterPro" id="IPR029063">
    <property type="entry name" value="SAM-dependent_MTases_sf"/>
</dbReference>
<dbReference type="OrthoDB" id="2154311at2759"/>
<gene>
    <name evidence="1" type="ORF">JAAARDRAFT_110270</name>
</gene>
<feature type="non-terminal residue" evidence="1">
    <location>
        <position position="108"/>
    </location>
</feature>
<evidence type="ECO:0000313" key="1">
    <source>
        <dbReference type="EMBL" id="KDQ59367.1"/>
    </source>
</evidence>
<feature type="non-terminal residue" evidence="1">
    <location>
        <position position="1"/>
    </location>
</feature>
<dbReference type="InParanoid" id="A0A067Q798"/>
<dbReference type="Proteomes" id="UP000027265">
    <property type="component" value="Unassembled WGS sequence"/>
</dbReference>
<name>A0A067Q798_9AGAM</name>
<dbReference type="HOGENOM" id="CLU_151667_0_0_1"/>
<keyword evidence="2" id="KW-1185">Reference proteome</keyword>
<evidence type="ECO:0000313" key="2">
    <source>
        <dbReference type="Proteomes" id="UP000027265"/>
    </source>
</evidence>
<reference evidence="2" key="1">
    <citation type="journal article" date="2014" name="Proc. Natl. Acad. Sci. U.S.A.">
        <title>Extensive sampling of basidiomycete genomes demonstrates inadequacy of the white-rot/brown-rot paradigm for wood decay fungi.</title>
        <authorList>
            <person name="Riley R."/>
            <person name="Salamov A.A."/>
            <person name="Brown D.W."/>
            <person name="Nagy L.G."/>
            <person name="Floudas D."/>
            <person name="Held B.W."/>
            <person name="Levasseur A."/>
            <person name="Lombard V."/>
            <person name="Morin E."/>
            <person name="Otillar R."/>
            <person name="Lindquist E.A."/>
            <person name="Sun H."/>
            <person name="LaButti K.M."/>
            <person name="Schmutz J."/>
            <person name="Jabbour D."/>
            <person name="Luo H."/>
            <person name="Baker S.E."/>
            <person name="Pisabarro A.G."/>
            <person name="Walton J.D."/>
            <person name="Blanchette R.A."/>
            <person name="Henrissat B."/>
            <person name="Martin F."/>
            <person name="Cullen D."/>
            <person name="Hibbett D.S."/>
            <person name="Grigoriev I.V."/>
        </authorList>
    </citation>
    <scope>NUCLEOTIDE SEQUENCE [LARGE SCALE GENOMIC DNA]</scope>
    <source>
        <strain evidence="2">MUCL 33604</strain>
    </source>
</reference>
<organism evidence="1 2">
    <name type="scientific">Jaapia argillacea MUCL 33604</name>
    <dbReference type="NCBI Taxonomy" id="933084"/>
    <lineage>
        <taxon>Eukaryota</taxon>
        <taxon>Fungi</taxon>
        <taxon>Dikarya</taxon>
        <taxon>Basidiomycota</taxon>
        <taxon>Agaricomycotina</taxon>
        <taxon>Agaricomycetes</taxon>
        <taxon>Agaricomycetidae</taxon>
        <taxon>Jaapiales</taxon>
        <taxon>Jaapiaceae</taxon>
        <taxon>Jaapia</taxon>
    </lineage>
</organism>
<protein>
    <recommendedName>
        <fullName evidence="3">Small RNA 2'-O-methyltransferase</fullName>
    </recommendedName>
</protein>
<evidence type="ECO:0008006" key="3">
    <source>
        <dbReference type="Google" id="ProtNLM"/>
    </source>
</evidence>
<proteinExistence type="predicted"/>
<dbReference type="AlphaFoldDB" id="A0A067Q798"/>
<dbReference type="Gene3D" id="3.40.50.150">
    <property type="entry name" value="Vaccinia Virus protein VP39"/>
    <property type="match status" value="1"/>
</dbReference>